<feature type="signal peptide" evidence="1">
    <location>
        <begin position="1"/>
        <end position="23"/>
    </location>
</feature>
<comment type="caution">
    <text evidence="2">The sequence shown here is derived from an EMBL/GenBank/DDBJ whole genome shotgun (WGS) entry which is preliminary data.</text>
</comment>
<feature type="chain" id="PRO_5019425875" evidence="1">
    <location>
        <begin position="24"/>
        <end position="175"/>
    </location>
</feature>
<evidence type="ECO:0000256" key="1">
    <source>
        <dbReference type="SAM" id="SignalP"/>
    </source>
</evidence>
<dbReference type="AlphaFoldDB" id="A0A418V8A3"/>
<keyword evidence="3" id="KW-1185">Reference proteome</keyword>
<gene>
    <name evidence="2" type="ORF">D3875_12965</name>
</gene>
<keyword evidence="1" id="KW-0732">Signal</keyword>
<proteinExistence type="predicted"/>
<protein>
    <submittedName>
        <fullName evidence="2">DUF305 domain-containing protein</fullName>
    </submittedName>
</protein>
<reference evidence="2 3" key="1">
    <citation type="submission" date="2018-09" db="EMBL/GenBank/DDBJ databases">
        <authorList>
            <person name="Zhu H."/>
        </authorList>
    </citation>
    <scope>NUCLEOTIDE SEQUENCE [LARGE SCALE GENOMIC DNA]</scope>
    <source>
        <strain evidence="2 3">K2S05-167</strain>
    </source>
</reference>
<evidence type="ECO:0000313" key="3">
    <source>
        <dbReference type="Proteomes" id="UP000286287"/>
    </source>
</evidence>
<name>A0A418V8A3_9DEIO</name>
<dbReference type="EMBL" id="QYUJ01000014">
    <property type="protein sequence ID" value="RJF72324.1"/>
    <property type="molecule type" value="Genomic_DNA"/>
</dbReference>
<accession>A0A418V8A3</accession>
<evidence type="ECO:0000313" key="2">
    <source>
        <dbReference type="EMBL" id="RJF72324.1"/>
    </source>
</evidence>
<dbReference type="Proteomes" id="UP000286287">
    <property type="component" value="Unassembled WGS sequence"/>
</dbReference>
<sequence length="175" mass="19521">MVENGQVKRLLALLALLGTSAVAGGREPMSPRPAFIGSSQLNSLKDAAFDRAFMGWFISQAKVGETMANSTMYGAMNTQVKAFGRQVKTTRSTSIARLRGWGGGQFAIIDIVGPQKNYDEWFLTYLPRHNEQLRQLLNLVPSHTRNANLRQFATQLHRTLEREDAQSSELLKVLK</sequence>
<organism evidence="2 3">
    <name type="scientific">Deinococcus cavernae</name>
    <dbReference type="NCBI Taxonomy" id="2320857"/>
    <lineage>
        <taxon>Bacteria</taxon>
        <taxon>Thermotogati</taxon>
        <taxon>Deinococcota</taxon>
        <taxon>Deinococci</taxon>
        <taxon>Deinococcales</taxon>
        <taxon>Deinococcaceae</taxon>
        <taxon>Deinococcus</taxon>
    </lineage>
</organism>